<evidence type="ECO:0000313" key="2">
    <source>
        <dbReference type="Proteomes" id="UP001162162"/>
    </source>
</evidence>
<organism evidence="1 2">
    <name type="scientific">Aromia moschata</name>
    <dbReference type="NCBI Taxonomy" id="1265417"/>
    <lineage>
        <taxon>Eukaryota</taxon>
        <taxon>Metazoa</taxon>
        <taxon>Ecdysozoa</taxon>
        <taxon>Arthropoda</taxon>
        <taxon>Hexapoda</taxon>
        <taxon>Insecta</taxon>
        <taxon>Pterygota</taxon>
        <taxon>Neoptera</taxon>
        <taxon>Endopterygota</taxon>
        <taxon>Coleoptera</taxon>
        <taxon>Polyphaga</taxon>
        <taxon>Cucujiformia</taxon>
        <taxon>Chrysomeloidea</taxon>
        <taxon>Cerambycidae</taxon>
        <taxon>Cerambycinae</taxon>
        <taxon>Callichromatini</taxon>
        <taxon>Aromia</taxon>
    </lineage>
</organism>
<proteinExistence type="predicted"/>
<reference evidence="1" key="1">
    <citation type="journal article" date="2023" name="Insect Mol. Biol.">
        <title>Genome sequencing provides insights into the evolution of gene families encoding plant cell wall-degrading enzymes in longhorned beetles.</title>
        <authorList>
            <person name="Shin N.R."/>
            <person name="Okamura Y."/>
            <person name="Kirsch R."/>
            <person name="Pauchet Y."/>
        </authorList>
    </citation>
    <scope>NUCLEOTIDE SEQUENCE</scope>
    <source>
        <strain evidence="1">AMC_N1</strain>
    </source>
</reference>
<dbReference type="AlphaFoldDB" id="A0AAV8Z615"/>
<name>A0AAV8Z615_9CUCU</name>
<gene>
    <name evidence="1" type="ORF">NQ318_021884</name>
</gene>
<dbReference type="Proteomes" id="UP001162162">
    <property type="component" value="Unassembled WGS sequence"/>
</dbReference>
<protein>
    <submittedName>
        <fullName evidence="1">Uncharacterized protein</fullName>
    </submittedName>
</protein>
<keyword evidence="2" id="KW-1185">Reference proteome</keyword>
<accession>A0AAV8Z615</accession>
<sequence length="128" mass="14295">MLIGSDMFWGLLCVGQIPLGPNNPVLQKTKFGWIISCPIDLKCSSIICNFAQSFDNEPAVQKCLIEEVPSKPSRSADEIACEEHFINTTKRDKDGRFIVTLPIKLSVEYLGDSFEISKKIFLSLAQKV</sequence>
<dbReference type="EMBL" id="JAPWTK010000012">
    <property type="protein sequence ID" value="KAJ8959693.1"/>
    <property type="molecule type" value="Genomic_DNA"/>
</dbReference>
<comment type="caution">
    <text evidence="1">The sequence shown here is derived from an EMBL/GenBank/DDBJ whole genome shotgun (WGS) entry which is preliminary data.</text>
</comment>
<evidence type="ECO:0000313" key="1">
    <source>
        <dbReference type="EMBL" id="KAJ8959693.1"/>
    </source>
</evidence>